<feature type="region of interest" description="Disordered" evidence="1">
    <location>
        <begin position="102"/>
        <end position="128"/>
    </location>
</feature>
<keyword evidence="3" id="KW-1185">Reference proteome</keyword>
<protein>
    <submittedName>
        <fullName evidence="2">Uncharacterized protein</fullName>
    </submittedName>
</protein>
<gene>
    <name evidence="2" type="ORF">ROHU_010694</name>
</gene>
<reference evidence="2 3" key="1">
    <citation type="submission" date="2018-03" db="EMBL/GenBank/DDBJ databases">
        <title>Draft genome sequence of Rohu Carp (Labeo rohita).</title>
        <authorList>
            <person name="Das P."/>
            <person name="Kushwaha B."/>
            <person name="Joshi C.G."/>
            <person name="Kumar D."/>
            <person name="Nagpure N.S."/>
            <person name="Sahoo L."/>
            <person name="Das S.P."/>
            <person name="Bit A."/>
            <person name="Patnaik S."/>
            <person name="Meher P.K."/>
            <person name="Jayasankar P."/>
            <person name="Koringa P.G."/>
            <person name="Patel N.V."/>
            <person name="Hinsu A.T."/>
            <person name="Kumar R."/>
            <person name="Pandey M."/>
            <person name="Agarwal S."/>
            <person name="Srivastava S."/>
            <person name="Singh M."/>
            <person name="Iquebal M.A."/>
            <person name="Jaiswal S."/>
            <person name="Angadi U.B."/>
            <person name="Kumar N."/>
            <person name="Raza M."/>
            <person name="Shah T.M."/>
            <person name="Rai A."/>
            <person name="Jena J.K."/>
        </authorList>
    </citation>
    <scope>NUCLEOTIDE SEQUENCE [LARGE SCALE GENOMIC DNA]</scope>
    <source>
        <strain evidence="2">DASCIFA01</strain>
        <tissue evidence="2">Testis</tissue>
    </source>
</reference>
<sequence>MLLSRYHVSCSDASQSSSDSFLFTGLRCSLASLPPGSYWALQIISAAEDGPCSELASTGVQPIRHESSSLQYGPGPVIISGSNIDTGLSNLIEQLDVGKSPSCYTSPVPQQQGNSQSECELSSGTASPFPEQLEQAYSPAIVRPKATAVPAIPLLDIRPPTSCLGAPRDVTHPSVRWQTSQTTAHMVYSASTLQSLVPQTAATYERLTTPAFSAVSRPSSYNLVSSLPHTITSVKLPISTTIHQTLVPPAYQLQITEHSRLQRHPMPALDPYQPSTVITDHYAPQSLMQTSVQNWYPLTVAPTMPHMAAPARPAYQLVPPAPLLQPVPVPSLPKLVNDSEREFTDLKIALDSLLNPCTDLTEHYKYRVLMEQLVLDEAKLIAQACTLLSSHDSLTAPIWPTPPACTKRGCSSNELPRYQGWRF</sequence>
<accession>A0A498LVF3</accession>
<name>A0A498LVF3_LABRO</name>
<dbReference type="EMBL" id="QBIY01013153">
    <property type="protein sequence ID" value="RXN11106.1"/>
    <property type="molecule type" value="Genomic_DNA"/>
</dbReference>
<dbReference type="Proteomes" id="UP000290572">
    <property type="component" value="Unassembled WGS sequence"/>
</dbReference>
<proteinExistence type="predicted"/>
<dbReference type="AlphaFoldDB" id="A0A498LVF3"/>
<evidence type="ECO:0000313" key="3">
    <source>
        <dbReference type="Proteomes" id="UP000290572"/>
    </source>
</evidence>
<evidence type="ECO:0000256" key="1">
    <source>
        <dbReference type="SAM" id="MobiDB-lite"/>
    </source>
</evidence>
<organism evidence="2 3">
    <name type="scientific">Labeo rohita</name>
    <name type="common">Indian major carp</name>
    <name type="synonym">Cyprinus rohita</name>
    <dbReference type="NCBI Taxonomy" id="84645"/>
    <lineage>
        <taxon>Eukaryota</taxon>
        <taxon>Metazoa</taxon>
        <taxon>Chordata</taxon>
        <taxon>Craniata</taxon>
        <taxon>Vertebrata</taxon>
        <taxon>Euteleostomi</taxon>
        <taxon>Actinopterygii</taxon>
        <taxon>Neopterygii</taxon>
        <taxon>Teleostei</taxon>
        <taxon>Ostariophysi</taxon>
        <taxon>Cypriniformes</taxon>
        <taxon>Cyprinidae</taxon>
        <taxon>Labeoninae</taxon>
        <taxon>Labeonini</taxon>
        <taxon>Labeo</taxon>
    </lineage>
</organism>
<feature type="compositionally biased region" description="Polar residues" evidence="1">
    <location>
        <begin position="102"/>
        <end position="126"/>
    </location>
</feature>
<evidence type="ECO:0000313" key="2">
    <source>
        <dbReference type="EMBL" id="RXN11106.1"/>
    </source>
</evidence>
<comment type="caution">
    <text evidence="2">The sequence shown here is derived from an EMBL/GenBank/DDBJ whole genome shotgun (WGS) entry which is preliminary data.</text>
</comment>